<dbReference type="PANTHER" id="PTHR42709">
    <property type="entry name" value="ALKALINE PHOSPHATASE LIKE PROTEIN"/>
    <property type="match status" value="1"/>
</dbReference>
<feature type="transmembrane region" description="Helical" evidence="7">
    <location>
        <begin position="50"/>
        <end position="75"/>
    </location>
</feature>
<dbReference type="AlphaFoldDB" id="A0A0P9ETU7"/>
<evidence type="ECO:0000259" key="8">
    <source>
        <dbReference type="Pfam" id="PF09335"/>
    </source>
</evidence>
<feature type="transmembrane region" description="Helical" evidence="7">
    <location>
        <begin position="173"/>
        <end position="190"/>
    </location>
</feature>
<dbReference type="InterPro" id="IPR032816">
    <property type="entry name" value="VTT_dom"/>
</dbReference>
<keyword evidence="5 7" id="KW-1133">Transmembrane helix</keyword>
<dbReference type="RefSeq" id="WP_054970679.1">
    <property type="nucleotide sequence ID" value="NZ_LJCO01000079.1"/>
</dbReference>
<dbReference type="InterPro" id="IPR051311">
    <property type="entry name" value="DedA_domain"/>
</dbReference>
<sequence length="208" mass="23710">MGFEHFATTYGYVGVFILLMLEYLVLVVPGETLLTTLGILSHTNQVHFNLPLLIVAASLGTFTGSMFTYFIGSLVGRPVVQRYGKYIFITDKRLQQTERLFQRQAVLTLLITKYIAVIRDVIPYVSGLNKVNLRTYIPSQLVASFLWTSTFLIGGNMLERLGMSVYHHWRIELVPGVLLLIVLVMGYRFVHRRLRHFVNVKAERGIDG</sequence>
<dbReference type="Pfam" id="PF09335">
    <property type="entry name" value="VTT_dom"/>
    <property type="match status" value="1"/>
</dbReference>
<organism evidence="9 10">
    <name type="scientific">Alicyclobacillus ferrooxydans</name>
    <dbReference type="NCBI Taxonomy" id="471514"/>
    <lineage>
        <taxon>Bacteria</taxon>
        <taxon>Bacillati</taxon>
        <taxon>Bacillota</taxon>
        <taxon>Bacilli</taxon>
        <taxon>Bacillales</taxon>
        <taxon>Alicyclobacillaceae</taxon>
        <taxon>Alicyclobacillus</taxon>
    </lineage>
</organism>
<feature type="transmembrane region" description="Helical" evidence="7">
    <location>
        <begin position="12"/>
        <end position="30"/>
    </location>
</feature>
<accession>A0A0P9ETU7</accession>
<comment type="similarity">
    <text evidence="2">Belongs to the DedA family.</text>
</comment>
<keyword evidence="3" id="KW-1003">Cell membrane</keyword>
<dbReference type="EMBL" id="LJCO01000079">
    <property type="protein sequence ID" value="KPV42312.1"/>
    <property type="molecule type" value="Genomic_DNA"/>
</dbReference>
<dbReference type="Proteomes" id="UP000050482">
    <property type="component" value="Unassembled WGS sequence"/>
</dbReference>
<dbReference type="OrthoDB" id="9782291at2"/>
<feature type="transmembrane region" description="Helical" evidence="7">
    <location>
        <begin position="136"/>
        <end position="153"/>
    </location>
</feature>
<protein>
    <recommendedName>
        <fullName evidence="8">VTT domain-containing protein</fullName>
    </recommendedName>
</protein>
<gene>
    <name evidence="9" type="ORF">AN477_18615</name>
</gene>
<dbReference type="GO" id="GO:0005886">
    <property type="term" value="C:plasma membrane"/>
    <property type="evidence" value="ECO:0007669"/>
    <property type="project" value="UniProtKB-SubCell"/>
</dbReference>
<evidence type="ECO:0000256" key="4">
    <source>
        <dbReference type="ARBA" id="ARBA00022692"/>
    </source>
</evidence>
<evidence type="ECO:0000256" key="1">
    <source>
        <dbReference type="ARBA" id="ARBA00004651"/>
    </source>
</evidence>
<dbReference type="PATRIC" id="fig|471514.4.peg.4648"/>
<evidence type="ECO:0000313" key="10">
    <source>
        <dbReference type="Proteomes" id="UP000050482"/>
    </source>
</evidence>
<comment type="subcellular location">
    <subcellularLocation>
        <location evidence="1">Cell membrane</location>
        <topology evidence="1">Multi-pass membrane protein</topology>
    </subcellularLocation>
</comment>
<keyword evidence="10" id="KW-1185">Reference proteome</keyword>
<feature type="domain" description="VTT" evidence="8">
    <location>
        <begin position="28"/>
        <end position="155"/>
    </location>
</feature>
<evidence type="ECO:0000256" key="7">
    <source>
        <dbReference type="SAM" id="Phobius"/>
    </source>
</evidence>
<name>A0A0P9ETU7_9BACL</name>
<evidence type="ECO:0000256" key="3">
    <source>
        <dbReference type="ARBA" id="ARBA00022475"/>
    </source>
</evidence>
<evidence type="ECO:0000256" key="2">
    <source>
        <dbReference type="ARBA" id="ARBA00010792"/>
    </source>
</evidence>
<evidence type="ECO:0000256" key="5">
    <source>
        <dbReference type="ARBA" id="ARBA00022989"/>
    </source>
</evidence>
<comment type="caution">
    <text evidence="9">The sequence shown here is derived from an EMBL/GenBank/DDBJ whole genome shotgun (WGS) entry which is preliminary data.</text>
</comment>
<evidence type="ECO:0000313" key="9">
    <source>
        <dbReference type="EMBL" id="KPV42312.1"/>
    </source>
</evidence>
<proteinExistence type="inferred from homology"/>
<keyword evidence="6 7" id="KW-0472">Membrane</keyword>
<reference evidence="9 10" key="1">
    <citation type="submission" date="2015-09" db="EMBL/GenBank/DDBJ databases">
        <title>Draft genome sequence of Alicyclobacillus ferrooxydans DSM 22381.</title>
        <authorList>
            <person name="Hemp J."/>
        </authorList>
    </citation>
    <scope>NUCLEOTIDE SEQUENCE [LARGE SCALE GENOMIC DNA]</scope>
    <source>
        <strain evidence="9 10">TC-34</strain>
    </source>
</reference>
<evidence type="ECO:0000256" key="6">
    <source>
        <dbReference type="ARBA" id="ARBA00023136"/>
    </source>
</evidence>
<keyword evidence="4 7" id="KW-0812">Transmembrane</keyword>
<dbReference type="PANTHER" id="PTHR42709:SF6">
    <property type="entry name" value="UNDECAPRENYL PHOSPHATE TRANSPORTER A"/>
    <property type="match status" value="1"/>
</dbReference>